<feature type="active site" description="Acyl-thioester intermediate" evidence="7">
    <location>
        <position position="219"/>
    </location>
</feature>
<evidence type="ECO:0000256" key="3">
    <source>
        <dbReference type="ARBA" id="ARBA00007907"/>
    </source>
</evidence>
<feature type="signal peptide" evidence="10">
    <location>
        <begin position="1"/>
        <end position="21"/>
    </location>
</feature>
<dbReference type="PANTHER" id="PTHR10993:SF7">
    <property type="entry name" value="LIPOYLTRANSFERASE 2, MITOCHONDRIAL-RELATED"/>
    <property type="match status" value="1"/>
</dbReference>
<dbReference type="EC" id="2.3.1.181" evidence="6"/>
<dbReference type="EMBL" id="HBUF01004698">
    <property type="protein sequence ID" value="CAG6606773.1"/>
    <property type="molecule type" value="Transcribed_RNA"/>
</dbReference>
<feature type="site" description="Lowers pKa of active site Cys" evidence="9">
    <location>
        <position position="185"/>
    </location>
</feature>
<dbReference type="EMBL" id="HBUF01004697">
    <property type="protein sequence ID" value="CAG6606772.1"/>
    <property type="molecule type" value="Transcribed_RNA"/>
</dbReference>
<evidence type="ECO:0000256" key="6">
    <source>
        <dbReference type="PIRNR" id="PIRNR016262"/>
    </source>
</evidence>
<evidence type="ECO:0000256" key="10">
    <source>
        <dbReference type="SAM" id="SignalP"/>
    </source>
</evidence>
<evidence type="ECO:0000256" key="8">
    <source>
        <dbReference type="PIRSR" id="PIRSR016262-2"/>
    </source>
</evidence>
<dbReference type="EMBL" id="HBUF01360926">
    <property type="protein sequence ID" value="CAG6720668.1"/>
    <property type="molecule type" value="Transcribed_RNA"/>
</dbReference>
<feature type="binding site" evidence="8">
    <location>
        <begin position="188"/>
        <end position="190"/>
    </location>
    <ligand>
        <name>substrate</name>
    </ligand>
</feature>
<dbReference type="InterPro" id="IPR004143">
    <property type="entry name" value="BPL_LPL_catalytic"/>
</dbReference>
<evidence type="ECO:0000256" key="5">
    <source>
        <dbReference type="ARBA" id="ARBA00023315"/>
    </source>
</evidence>
<dbReference type="InterPro" id="IPR000544">
    <property type="entry name" value="Octanoyltransferase"/>
</dbReference>
<dbReference type="FunFam" id="3.30.930.10:FF:000035">
    <property type="entry name" value="Putative lipoyltransferase 2, mitochondrial"/>
    <property type="match status" value="1"/>
</dbReference>
<dbReference type="InterPro" id="IPR045864">
    <property type="entry name" value="aa-tRNA-synth_II/BPL/LPL"/>
</dbReference>
<protein>
    <recommendedName>
        <fullName evidence="6">Octanoyl-[acyl-carrier-protein]:protein N-octanoyltransferase LIPT2, mitochondrial</fullName>
        <ecNumber evidence="6">2.3.1.181</ecNumber>
    </recommendedName>
</protein>
<comment type="catalytic activity">
    <reaction evidence="6">
        <text>octanoyl-[ACP] + L-lysyl-[protein] = N(6)-octanoyl-L-lysyl-[protein] + holo-[ACP] + H(+)</text>
        <dbReference type="Rhea" id="RHEA:17665"/>
        <dbReference type="Rhea" id="RHEA-COMP:9636"/>
        <dbReference type="Rhea" id="RHEA-COMP:9685"/>
        <dbReference type="Rhea" id="RHEA-COMP:9752"/>
        <dbReference type="Rhea" id="RHEA-COMP:9928"/>
        <dbReference type="ChEBI" id="CHEBI:15378"/>
        <dbReference type="ChEBI" id="CHEBI:29969"/>
        <dbReference type="ChEBI" id="CHEBI:64479"/>
        <dbReference type="ChEBI" id="CHEBI:78463"/>
        <dbReference type="ChEBI" id="CHEBI:78809"/>
        <dbReference type="EC" id="2.3.1.181"/>
    </reaction>
</comment>
<keyword evidence="4 6" id="KW-0808">Transferase</keyword>
<evidence type="ECO:0000256" key="2">
    <source>
        <dbReference type="ARBA" id="ARBA00004821"/>
    </source>
</evidence>
<feature type="chain" id="PRO_5033956055" description="Octanoyl-[acyl-carrier-protein]:protein N-octanoyltransferase LIPT2, mitochondrial" evidence="10">
    <location>
        <begin position="22"/>
        <end position="272"/>
    </location>
</feature>
<comment type="similarity">
    <text evidence="3 6">Belongs to the LipB family.</text>
</comment>
<accession>A0A8D8PKY3</accession>
<dbReference type="Pfam" id="PF21948">
    <property type="entry name" value="LplA-B_cat"/>
    <property type="match status" value="1"/>
</dbReference>
<keyword evidence="10" id="KW-0732">Signal</keyword>
<evidence type="ECO:0000256" key="1">
    <source>
        <dbReference type="ARBA" id="ARBA00004173"/>
    </source>
</evidence>
<dbReference type="EMBL" id="HBUF01360927">
    <property type="protein sequence ID" value="CAG6720669.1"/>
    <property type="molecule type" value="Transcribed_RNA"/>
</dbReference>
<evidence type="ECO:0000256" key="4">
    <source>
        <dbReference type="ARBA" id="ARBA00022679"/>
    </source>
</evidence>
<dbReference type="GO" id="GO:0009249">
    <property type="term" value="P:protein lipoylation"/>
    <property type="evidence" value="ECO:0007669"/>
    <property type="project" value="InterPro"/>
</dbReference>
<reference evidence="12" key="1">
    <citation type="submission" date="2021-05" db="EMBL/GenBank/DDBJ databases">
        <authorList>
            <person name="Alioto T."/>
            <person name="Alioto T."/>
            <person name="Gomez Garrido J."/>
        </authorList>
    </citation>
    <scope>NUCLEOTIDE SEQUENCE</scope>
</reference>
<name>A0A8D8PKY3_9HEMI</name>
<sequence>MYCKEIETLFVIIYFLVLNTAGNTQTSSSIISHKETSNMTKQMNIVRLGLVSYANGLKIQEHYVNKLKNKQTPPDNAGTLLLLEHKPVYTIGIRSLKEYNKDLESELHHLGADFHKTNRGGLITFHGPGQLVAYPIVNLKHFKPSVKWFIESLEETIIQLCKQEFNLNANLIPKYIGVFLDNEYKVCALGVHCSQYITHHGLAINCNTNLTWFSHVTPCGITDKQVTSLSKHLNRDVSVDSVVPLFKKHFEKVFQCKLTEVDLDKEIKHLDS</sequence>
<dbReference type="PROSITE" id="PS01313">
    <property type="entry name" value="LIPB"/>
    <property type="match status" value="1"/>
</dbReference>
<feature type="binding site" evidence="8">
    <location>
        <begin position="201"/>
        <end position="203"/>
    </location>
    <ligand>
        <name>substrate</name>
    </ligand>
</feature>
<evidence type="ECO:0000313" key="12">
    <source>
        <dbReference type="EMBL" id="CAG6606772.1"/>
    </source>
</evidence>
<dbReference type="PANTHER" id="PTHR10993">
    <property type="entry name" value="OCTANOYLTRANSFERASE"/>
    <property type="match status" value="1"/>
</dbReference>
<organism evidence="12">
    <name type="scientific">Cacopsylla melanoneura</name>
    <dbReference type="NCBI Taxonomy" id="428564"/>
    <lineage>
        <taxon>Eukaryota</taxon>
        <taxon>Metazoa</taxon>
        <taxon>Ecdysozoa</taxon>
        <taxon>Arthropoda</taxon>
        <taxon>Hexapoda</taxon>
        <taxon>Insecta</taxon>
        <taxon>Pterygota</taxon>
        <taxon>Neoptera</taxon>
        <taxon>Paraneoptera</taxon>
        <taxon>Hemiptera</taxon>
        <taxon>Sternorrhyncha</taxon>
        <taxon>Psylloidea</taxon>
        <taxon>Psyllidae</taxon>
        <taxon>Psyllinae</taxon>
        <taxon>Cacopsylla</taxon>
    </lineage>
</organism>
<keyword evidence="6" id="KW-0496">Mitochondrion</keyword>
<dbReference type="PROSITE" id="PS51733">
    <property type="entry name" value="BPL_LPL_CATALYTIC"/>
    <property type="match status" value="1"/>
</dbReference>
<keyword evidence="5 6" id="KW-0012">Acyltransferase</keyword>
<dbReference type="GO" id="GO:0033819">
    <property type="term" value="F:lipoyl(octanoyl) transferase activity"/>
    <property type="evidence" value="ECO:0007669"/>
    <property type="project" value="UniProtKB-EC"/>
</dbReference>
<comment type="subcellular location">
    <subcellularLocation>
        <location evidence="1 6">Mitochondrion</location>
    </subcellularLocation>
</comment>
<dbReference type="UniPathway" id="UPA00538">
    <property type="reaction ID" value="UER00592"/>
</dbReference>
<proteinExistence type="inferred from homology"/>
<dbReference type="NCBIfam" id="TIGR00214">
    <property type="entry name" value="lipB"/>
    <property type="match status" value="1"/>
</dbReference>
<dbReference type="HAMAP" id="MF_00013">
    <property type="entry name" value="LipB"/>
    <property type="match status" value="1"/>
</dbReference>
<dbReference type="EMBL" id="HBUF01571186">
    <property type="protein sequence ID" value="CAG6766627.1"/>
    <property type="molecule type" value="Transcribed_RNA"/>
</dbReference>
<dbReference type="AlphaFoldDB" id="A0A8D8PKY3"/>
<evidence type="ECO:0000256" key="9">
    <source>
        <dbReference type="PIRSR" id="PIRSR016262-3"/>
    </source>
</evidence>
<evidence type="ECO:0000256" key="7">
    <source>
        <dbReference type="PIRSR" id="PIRSR016262-1"/>
    </source>
</evidence>
<dbReference type="PIRSF" id="PIRSF016262">
    <property type="entry name" value="LPLase"/>
    <property type="match status" value="1"/>
</dbReference>
<comment type="pathway">
    <text evidence="2 6">Protein modification; protein lipoylation via endogenous pathway; protein N(6)-(lipoyl)lysine from octanoyl-[acyl-carrier-protein]: step 1/2.</text>
</comment>
<feature type="binding site" evidence="8">
    <location>
        <begin position="119"/>
        <end position="126"/>
    </location>
    <ligand>
        <name>substrate</name>
    </ligand>
</feature>
<comment type="function">
    <text evidence="6">Catalyzes the transfer of endogenously produced octanoic acid from octanoyl-acyl-carrier-protein onto the lipoyl domains of lipoate-dependent enzymes. Lipoyl-ACP can also act as a substrate although octanoyl-ACP is likely to be the physiological substrate.</text>
</comment>
<dbReference type="SUPFAM" id="SSF55681">
    <property type="entry name" value="Class II aaRS and biotin synthetases"/>
    <property type="match status" value="1"/>
</dbReference>
<dbReference type="Gene3D" id="3.30.930.10">
    <property type="entry name" value="Bira Bifunctional Protein, Domain 2"/>
    <property type="match status" value="1"/>
</dbReference>
<dbReference type="GO" id="GO:0005739">
    <property type="term" value="C:mitochondrion"/>
    <property type="evidence" value="ECO:0007669"/>
    <property type="project" value="UniProtKB-SubCell"/>
</dbReference>
<dbReference type="InterPro" id="IPR020605">
    <property type="entry name" value="Octanoyltransferase_CS"/>
</dbReference>
<evidence type="ECO:0000259" key="11">
    <source>
        <dbReference type="PROSITE" id="PS51733"/>
    </source>
</evidence>
<dbReference type="NCBIfam" id="NF010925">
    <property type="entry name" value="PRK14345.1"/>
    <property type="match status" value="1"/>
</dbReference>
<dbReference type="CDD" id="cd16444">
    <property type="entry name" value="LipB"/>
    <property type="match status" value="1"/>
</dbReference>
<feature type="domain" description="BPL/LPL catalytic" evidence="11">
    <location>
        <begin position="74"/>
        <end position="258"/>
    </location>
</feature>